<dbReference type="InterPro" id="IPR013126">
    <property type="entry name" value="Hsp_70_fam"/>
</dbReference>
<dbReference type="InterPro" id="IPR043129">
    <property type="entry name" value="ATPase_NBD"/>
</dbReference>
<dbReference type="Gene3D" id="3.90.640.10">
    <property type="entry name" value="Actin, Chain A, domain 4"/>
    <property type="match status" value="1"/>
</dbReference>
<dbReference type="AlphaFoldDB" id="A0AA43QN69"/>
<dbReference type="EMBL" id="JAPUFD010000010">
    <property type="protein sequence ID" value="MDI1489567.1"/>
    <property type="molecule type" value="Genomic_DNA"/>
</dbReference>
<organism evidence="3 4">
    <name type="scientific">Ramalina farinacea</name>
    <dbReference type="NCBI Taxonomy" id="258253"/>
    <lineage>
        <taxon>Eukaryota</taxon>
        <taxon>Fungi</taxon>
        <taxon>Dikarya</taxon>
        <taxon>Ascomycota</taxon>
        <taxon>Pezizomycotina</taxon>
        <taxon>Lecanoromycetes</taxon>
        <taxon>OSLEUM clade</taxon>
        <taxon>Lecanoromycetidae</taxon>
        <taxon>Lecanorales</taxon>
        <taxon>Lecanorineae</taxon>
        <taxon>Ramalinaceae</taxon>
        <taxon>Ramalina</taxon>
    </lineage>
</organism>
<accession>A0AA43QN69</accession>
<evidence type="ECO:0000256" key="1">
    <source>
        <dbReference type="ARBA" id="ARBA00022741"/>
    </source>
</evidence>
<dbReference type="GO" id="GO:0005524">
    <property type="term" value="F:ATP binding"/>
    <property type="evidence" value="ECO:0007669"/>
    <property type="project" value="UniProtKB-KW"/>
</dbReference>
<keyword evidence="2" id="KW-0067">ATP-binding</keyword>
<dbReference type="Gene3D" id="3.30.420.40">
    <property type="match status" value="2"/>
</dbReference>
<dbReference type="CDD" id="cd10170">
    <property type="entry name" value="ASKHA_NBD_HSP70"/>
    <property type="match status" value="1"/>
</dbReference>
<evidence type="ECO:0000256" key="2">
    <source>
        <dbReference type="ARBA" id="ARBA00022840"/>
    </source>
</evidence>
<dbReference type="Pfam" id="PF00012">
    <property type="entry name" value="HSP70"/>
    <property type="match status" value="1"/>
</dbReference>
<name>A0AA43QN69_9LECA</name>
<dbReference type="PANTHER" id="PTHR14187:SF82">
    <property type="entry name" value="FAMILY CHAPERONE, PUTATIVE (AFU_ORTHOLOGUE AFUA_7G08575)-RELATED"/>
    <property type="match status" value="1"/>
</dbReference>
<dbReference type="Proteomes" id="UP001161017">
    <property type="component" value="Unassembled WGS sequence"/>
</dbReference>
<keyword evidence="1" id="KW-0547">Nucleotide-binding</keyword>
<proteinExistence type="predicted"/>
<reference evidence="3" key="1">
    <citation type="journal article" date="2023" name="Genome Biol. Evol.">
        <title>First Whole Genome Sequence and Flow Cytometry Genome Size Data for the Lichen-Forming Fungus Ramalina farinacea (Ascomycota).</title>
        <authorList>
            <person name="Llewellyn T."/>
            <person name="Mian S."/>
            <person name="Hill R."/>
            <person name="Leitch I.J."/>
            <person name="Gaya E."/>
        </authorList>
    </citation>
    <scope>NUCLEOTIDE SEQUENCE</scope>
    <source>
        <strain evidence="3">LIQ254RAFAR</strain>
    </source>
</reference>
<dbReference type="SUPFAM" id="SSF53067">
    <property type="entry name" value="Actin-like ATPase domain"/>
    <property type="match status" value="2"/>
</dbReference>
<evidence type="ECO:0008006" key="5">
    <source>
        <dbReference type="Google" id="ProtNLM"/>
    </source>
</evidence>
<keyword evidence="4" id="KW-1185">Reference proteome</keyword>
<evidence type="ECO:0000313" key="3">
    <source>
        <dbReference type="EMBL" id="MDI1489567.1"/>
    </source>
</evidence>
<dbReference type="GO" id="GO:0140662">
    <property type="term" value="F:ATP-dependent protein folding chaperone"/>
    <property type="evidence" value="ECO:0007669"/>
    <property type="project" value="InterPro"/>
</dbReference>
<sequence length="611" mass="67957">MEKAAAGLSGLTVSEDVDRKILIAVDFGTTFSGVAWAQTRRPDVQTIIIQWPDASSGGLEGVSSDKVPTELRYEDNECRWGFQVDDFGLRHQWFKLDLDPSQSRDISDLSRQYPDQHALPPGYNASAEKLCTDYLAALRTHTEKVLQHKLPASIIKSTPIEYIITVPAVWTDQAQALTRACAFNAGMGKDLQIISEPEAAAIYALHAMDPHSIEVGDTFVLCDAGGGTVDLISYKVTALKPILKVEEASPGSGRLCGSTFLNRIFQKFLTDKLSLNEEWDEEVVEDAMKRFDLVTKKAFKGDVNEEFIIPVPGLADDPTQGVRRGKYKLKGSDLKQIFDPVVAEVLSLVQGQIASPHHLGRAPKAVLMVGGFGQSAYLRETLRKALPPGIEVMQPPNGWTAVVRGALMKGLSALSPETERVKVASRVARKHYGTEIMSRYDSGKHAKATAWWDDYDGEMKVFDMSWFIVKGAPVNESVPYVRKYHKVWKVAEGPRQTVAQDILMCPDTEDRGAPIYKDGADVRHLARLKADLSCIPQGELLQKMGKDGRMYYVVYYEIEMTYYSASTKYALVYKGRDETERKGMKGEHPRCKRDEMKPTECRNFSISSGNG</sequence>
<gene>
    <name evidence="3" type="ORF">OHK93_000764</name>
</gene>
<dbReference type="PANTHER" id="PTHR14187">
    <property type="entry name" value="ALPHA KINASE/ELONGATION FACTOR 2 KINASE"/>
    <property type="match status" value="1"/>
</dbReference>
<comment type="caution">
    <text evidence="3">The sequence shown here is derived from an EMBL/GenBank/DDBJ whole genome shotgun (WGS) entry which is preliminary data.</text>
</comment>
<evidence type="ECO:0000313" key="4">
    <source>
        <dbReference type="Proteomes" id="UP001161017"/>
    </source>
</evidence>
<protein>
    <recommendedName>
        <fullName evidence="5">Actin-like ATPase domain-containing protein</fullName>
    </recommendedName>
</protein>